<dbReference type="AlphaFoldDB" id="A0A6J4JS69"/>
<dbReference type="Pfam" id="PF06568">
    <property type="entry name" value="YjiS-like"/>
    <property type="match status" value="1"/>
</dbReference>
<evidence type="ECO:0000259" key="1">
    <source>
        <dbReference type="Pfam" id="PF06568"/>
    </source>
</evidence>
<dbReference type="EMBL" id="CADCTO010000542">
    <property type="protein sequence ID" value="CAA9286102.1"/>
    <property type="molecule type" value="Genomic_DNA"/>
</dbReference>
<name>A0A6J4JS69_9BACT</name>
<proteinExistence type="predicted"/>
<sequence length="107" mass="12711">MPNEYALIGLVHLVARDKRMTHADGVPLLLAAEHTAARRTRARVLRVVARRAVRRIARLLRLWRRRMAESDELRAMSDRELRDFGISRYDVEHEAKKAFWRASREHW</sequence>
<evidence type="ECO:0000313" key="2">
    <source>
        <dbReference type="EMBL" id="CAA9286102.1"/>
    </source>
</evidence>
<organism evidence="2">
    <name type="scientific">uncultured Armatimonadetes bacterium</name>
    <dbReference type="NCBI Taxonomy" id="157466"/>
    <lineage>
        <taxon>Bacteria</taxon>
        <taxon>Bacillati</taxon>
        <taxon>Armatimonadota</taxon>
        <taxon>environmental samples</taxon>
    </lineage>
</organism>
<reference evidence="2" key="1">
    <citation type="submission" date="2020-02" db="EMBL/GenBank/DDBJ databases">
        <authorList>
            <person name="Meier V. D."/>
        </authorList>
    </citation>
    <scope>NUCLEOTIDE SEQUENCE</scope>
    <source>
        <strain evidence="2">AVDCRST_MAG63</strain>
    </source>
</reference>
<feature type="domain" description="YjiS-like" evidence="1">
    <location>
        <begin position="56"/>
        <end position="92"/>
    </location>
</feature>
<accession>A0A6J4JS69</accession>
<gene>
    <name evidence="2" type="ORF">AVDCRST_MAG63-3976</name>
</gene>
<protein>
    <recommendedName>
        <fullName evidence="1">YjiS-like domain-containing protein</fullName>
    </recommendedName>
</protein>
<dbReference type="InterPro" id="IPR009506">
    <property type="entry name" value="YjiS-like"/>
</dbReference>